<evidence type="ECO:0000256" key="4">
    <source>
        <dbReference type="ARBA" id="ARBA00022771"/>
    </source>
</evidence>
<dbReference type="Proteomes" id="UP000186583">
    <property type="component" value="Unassembled WGS sequence"/>
</dbReference>
<feature type="domain" description="C2H2-type" evidence="9">
    <location>
        <begin position="53"/>
        <end position="80"/>
    </location>
</feature>
<evidence type="ECO:0000256" key="6">
    <source>
        <dbReference type="ARBA" id="ARBA00023242"/>
    </source>
</evidence>
<organism evidence="10 11">
    <name type="scientific">Colletotrichum chlorophyti</name>
    <dbReference type="NCBI Taxonomy" id="708187"/>
    <lineage>
        <taxon>Eukaryota</taxon>
        <taxon>Fungi</taxon>
        <taxon>Dikarya</taxon>
        <taxon>Ascomycota</taxon>
        <taxon>Pezizomycotina</taxon>
        <taxon>Sordariomycetes</taxon>
        <taxon>Hypocreomycetidae</taxon>
        <taxon>Glomerellales</taxon>
        <taxon>Glomerellaceae</taxon>
        <taxon>Colletotrichum</taxon>
    </lineage>
</organism>
<keyword evidence="4 7" id="KW-0863">Zinc-finger</keyword>
<feature type="domain" description="C2H2-type" evidence="9">
    <location>
        <begin position="12"/>
        <end position="39"/>
    </location>
</feature>
<feature type="region of interest" description="Disordered" evidence="8">
    <location>
        <begin position="249"/>
        <end position="269"/>
    </location>
</feature>
<dbReference type="SUPFAM" id="SSF57667">
    <property type="entry name" value="beta-beta-alpha zinc fingers"/>
    <property type="match status" value="1"/>
</dbReference>
<dbReference type="PANTHER" id="PTHR40626">
    <property type="entry name" value="MIP31509P"/>
    <property type="match status" value="1"/>
</dbReference>
<evidence type="ECO:0000256" key="7">
    <source>
        <dbReference type="PROSITE-ProRule" id="PRU00042"/>
    </source>
</evidence>
<dbReference type="PANTHER" id="PTHR40626:SF11">
    <property type="entry name" value="ZINC FINGER PROTEIN YPR022C"/>
    <property type="match status" value="1"/>
</dbReference>
<protein>
    <submittedName>
        <fullName evidence="10">Transcription factor steA 1</fullName>
    </submittedName>
</protein>
<keyword evidence="11" id="KW-1185">Reference proteome</keyword>
<dbReference type="SMART" id="SM00355">
    <property type="entry name" value="ZnF_C2H2"/>
    <property type="match status" value="2"/>
</dbReference>
<dbReference type="FunFam" id="3.30.160.60:FF:000446">
    <property type="entry name" value="Zinc finger protein"/>
    <property type="match status" value="1"/>
</dbReference>
<dbReference type="GO" id="GO:0005634">
    <property type="term" value="C:nucleus"/>
    <property type="evidence" value="ECO:0007669"/>
    <property type="project" value="UniProtKB-SubCell"/>
</dbReference>
<comment type="caution">
    <text evidence="10">The sequence shown here is derived from an EMBL/GenBank/DDBJ whole genome shotgun (WGS) entry which is preliminary data.</text>
</comment>
<evidence type="ECO:0000259" key="9">
    <source>
        <dbReference type="PROSITE" id="PS50157"/>
    </source>
</evidence>
<dbReference type="InterPro" id="IPR051059">
    <property type="entry name" value="VerF-like"/>
</dbReference>
<accession>A0A1Q8RQD4</accession>
<comment type="subcellular location">
    <subcellularLocation>
        <location evidence="1">Nucleus</location>
    </subcellularLocation>
</comment>
<evidence type="ECO:0000313" key="10">
    <source>
        <dbReference type="EMBL" id="OLN86539.1"/>
    </source>
</evidence>
<dbReference type="Gene3D" id="3.30.160.60">
    <property type="entry name" value="Classic Zinc Finger"/>
    <property type="match status" value="2"/>
</dbReference>
<dbReference type="GO" id="GO:0000981">
    <property type="term" value="F:DNA-binding transcription factor activity, RNA polymerase II-specific"/>
    <property type="evidence" value="ECO:0007669"/>
    <property type="project" value="InterPro"/>
</dbReference>
<sequence length="849" mass="94603">MTPAQEPQRTSYACTVCSRTFTRVENLKRHQRTLQQRRTWLTRNELDEKRLPHRCNVCHKAFSRTDLLRKHRRLHQRDQREGTLGTNHHEVHFVKDYQFVLQDPGSSAFRLATQVDVSAGSPLGSAPQSLAQPVPDHLNTSLSTGPNGHSRGLNAVNDTSMDTELSNFIRQWTVDDGFDPRQWFTPSFYDAVGETSSLEDALFSSSTQDDLPYSTVSWNWMTHDVWAFQEGDNHGAVAGRMTVQSAHEGVEAEEGSARVSSPPNVPSQEDEVAFAWNPSSTMIKQTQPIVIGEDSPLLLHHDAHFGMGSSTWARVCGFLETTATASESFILPCLTTANILVGLFFKHFYEQSPVLHLPTLKIDTLPPPLLSAIIVIGATYSRLGNTRRFSILMLNRARQVLQQDIDRDRRLTRDPDTIYALALMCYAGLWCGNKGAFEVAETLRGSLVTYVRRLPPAKTEGLDPGTTDVESRWQSWVRVESRLRLTWYVFMLDSQFPAILNMRSMMSPSEVSKWQCPSGEEYWSASNARSWANLIRPSSHPPAPTFSMVHHALLRPSEGALSSLPRLPLNGGVSTWTAFLVLSCVASQALDWSHDWVMYAAEAMGSETQLEASKDPQRLNHLGKRALIFASLDVWNQGFGTPESSLKNMQSPDSYFERASRLLHGLINIHLHFSISDIQDALGKGGAHAVDEGLNMLRLSFVNGYGGDKNPQELSPESLEVFQRIIGDVITFAEDSRLRSTFPYSIFSTFLNHVLLWALVRTSCDKSKEELRLCLRSLAASSKRYSTSELRSALDIALSSPGGKGLGGVDARHVLLMHTAQNLAQLGTWGASLNLALLLQLRAQVCSAQ</sequence>
<dbReference type="STRING" id="708187.A0A1Q8RQD4"/>
<gene>
    <name evidence="10" type="ORF">CCHL11_08508</name>
</gene>
<dbReference type="AlphaFoldDB" id="A0A1Q8RQD4"/>
<proteinExistence type="predicted"/>
<evidence type="ECO:0000256" key="2">
    <source>
        <dbReference type="ARBA" id="ARBA00022723"/>
    </source>
</evidence>
<evidence type="ECO:0000256" key="1">
    <source>
        <dbReference type="ARBA" id="ARBA00004123"/>
    </source>
</evidence>
<name>A0A1Q8RQD4_9PEZI</name>
<dbReference type="Pfam" id="PF04082">
    <property type="entry name" value="Fungal_trans"/>
    <property type="match status" value="1"/>
</dbReference>
<dbReference type="GO" id="GO:0000978">
    <property type="term" value="F:RNA polymerase II cis-regulatory region sequence-specific DNA binding"/>
    <property type="evidence" value="ECO:0007669"/>
    <property type="project" value="InterPro"/>
</dbReference>
<dbReference type="CDD" id="cd12148">
    <property type="entry name" value="fungal_TF_MHR"/>
    <property type="match status" value="1"/>
</dbReference>
<evidence type="ECO:0000256" key="5">
    <source>
        <dbReference type="ARBA" id="ARBA00022833"/>
    </source>
</evidence>
<dbReference type="PROSITE" id="PS00028">
    <property type="entry name" value="ZINC_FINGER_C2H2_1"/>
    <property type="match status" value="1"/>
</dbReference>
<dbReference type="GO" id="GO:0008270">
    <property type="term" value="F:zinc ion binding"/>
    <property type="evidence" value="ECO:0007669"/>
    <property type="project" value="UniProtKB-KW"/>
</dbReference>
<reference evidence="10 11" key="1">
    <citation type="submission" date="2016-11" db="EMBL/GenBank/DDBJ databases">
        <title>Draft Genome Assembly of Colletotrichum chlorophyti a pathogen of herbaceous plants.</title>
        <authorList>
            <person name="Gan P."/>
            <person name="Narusaka M."/>
            <person name="Tsushima A."/>
            <person name="Narusaka Y."/>
            <person name="Takano Y."/>
            <person name="Shirasu K."/>
        </authorList>
    </citation>
    <scope>NUCLEOTIDE SEQUENCE [LARGE SCALE GENOMIC DNA]</scope>
    <source>
        <strain evidence="10 11">NTL11</strain>
    </source>
</reference>
<evidence type="ECO:0000256" key="3">
    <source>
        <dbReference type="ARBA" id="ARBA00022737"/>
    </source>
</evidence>
<dbReference type="InterPro" id="IPR013087">
    <property type="entry name" value="Znf_C2H2_type"/>
</dbReference>
<keyword evidence="5" id="KW-0862">Zinc</keyword>
<keyword evidence="2" id="KW-0479">Metal-binding</keyword>
<evidence type="ECO:0000313" key="11">
    <source>
        <dbReference type="Proteomes" id="UP000186583"/>
    </source>
</evidence>
<keyword evidence="6" id="KW-0539">Nucleus</keyword>
<keyword evidence="3" id="KW-0677">Repeat</keyword>
<dbReference type="GO" id="GO:0006351">
    <property type="term" value="P:DNA-templated transcription"/>
    <property type="evidence" value="ECO:0007669"/>
    <property type="project" value="InterPro"/>
</dbReference>
<dbReference type="Pfam" id="PF00096">
    <property type="entry name" value="zf-C2H2"/>
    <property type="match status" value="2"/>
</dbReference>
<dbReference type="GO" id="GO:0000785">
    <property type="term" value="C:chromatin"/>
    <property type="evidence" value="ECO:0007669"/>
    <property type="project" value="TreeGrafter"/>
</dbReference>
<dbReference type="InterPro" id="IPR036236">
    <property type="entry name" value="Znf_C2H2_sf"/>
</dbReference>
<dbReference type="OrthoDB" id="1405595at2759"/>
<evidence type="ECO:0000256" key="8">
    <source>
        <dbReference type="SAM" id="MobiDB-lite"/>
    </source>
</evidence>
<dbReference type="InterPro" id="IPR007219">
    <property type="entry name" value="XnlR_reg_dom"/>
</dbReference>
<dbReference type="PROSITE" id="PS50157">
    <property type="entry name" value="ZINC_FINGER_C2H2_2"/>
    <property type="match status" value="2"/>
</dbReference>
<dbReference type="EMBL" id="MPGH01000117">
    <property type="protein sequence ID" value="OLN86539.1"/>
    <property type="molecule type" value="Genomic_DNA"/>
</dbReference>